<reference evidence="4 5" key="1">
    <citation type="submission" date="2016-09" db="EMBL/GenBank/DDBJ databases">
        <title>Extensive genetic diversity and differential bi-allelic expression allows diatom success in the polar Southern Ocean.</title>
        <authorList>
            <consortium name="DOE Joint Genome Institute"/>
            <person name="Mock T."/>
            <person name="Otillar R.P."/>
            <person name="Strauss J."/>
            <person name="Dupont C."/>
            <person name="Frickenhaus S."/>
            <person name="Maumus F."/>
            <person name="Mcmullan M."/>
            <person name="Sanges R."/>
            <person name="Schmutz J."/>
            <person name="Toseland A."/>
            <person name="Valas R."/>
            <person name="Veluchamy A."/>
            <person name="Ward B.J."/>
            <person name="Allen A."/>
            <person name="Barry K."/>
            <person name="Falciatore A."/>
            <person name="Ferrante M."/>
            <person name="Fortunato A.E."/>
            <person name="Gloeckner G."/>
            <person name="Gruber A."/>
            <person name="Hipkin R."/>
            <person name="Janech M."/>
            <person name="Kroth P."/>
            <person name="Leese F."/>
            <person name="Lindquist E."/>
            <person name="Lyon B.R."/>
            <person name="Martin J."/>
            <person name="Mayer C."/>
            <person name="Parker M."/>
            <person name="Quesneville H."/>
            <person name="Raymond J."/>
            <person name="Uhlig C."/>
            <person name="Valentin K.U."/>
            <person name="Worden A.Z."/>
            <person name="Armbrust E.V."/>
            <person name="Bowler C."/>
            <person name="Green B."/>
            <person name="Moulton V."/>
            <person name="Van Oosterhout C."/>
            <person name="Grigoriev I."/>
        </authorList>
    </citation>
    <scope>NUCLEOTIDE SEQUENCE [LARGE SCALE GENOMIC DNA]</scope>
    <source>
        <strain evidence="4 5">CCMP1102</strain>
    </source>
</reference>
<dbReference type="Pfam" id="PF01370">
    <property type="entry name" value="Epimerase"/>
    <property type="match status" value="1"/>
</dbReference>
<feature type="signal peptide" evidence="2">
    <location>
        <begin position="1"/>
        <end position="25"/>
    </location>
</feature>
<evidence type="ECO:0000313" key="5">
    <source>
        <dbReference type="Proteomes" id="UP000095751"/>
    </source>
</evidence>
<evidence type="ECO:0000259" key="3">
    <source>
        <dbReference type="Pfam" id="PF01370"/>
    </source>
</evidence>
<dbReference type="PANTHER" id="PTHR10366:SF831">
    <property type="entry name" value="NAD-DEPENDENT EPIMERASE_DEHYDRATASE DOMAIN-CONTAINING PROTEIN"/>
    <property type="match status" value="1"/>
</dbReference>
<evidence type="ECO:0000313" key="4">
    <source>
        <dbReference type="EMBL" id="OEU20938.1"/>
    </source>
</evidence>
<evidence type="ECO:0000256" key="2">
    <source>
        <dbReference type="SAM" id="SignalP"/>
    </source>
</evidence>
<dbReference type="InParanoid" id="A0A1E7FS19"/>
<dbReference type="Proteomes" id="UP000095751">
    <property type="component" value="Unassembled WGS sequence"/>
</dbReference>
<organism evidence="4 5">
    <name type="scientific">Fragilariopsis cylindrus CCMP1102</name>
    <dbReference type="NCBI Taxonomy" id="635003"/>
    <lineage>
        <taxon>Eukaryota</taxon>
        <taxon>Sar</taxon>
        <taxon>Stramenopiles</taxon>
        <taxon>Ochrophyta</taxon>
        <taxon>Bacillariophyta</taxon>
        <taxon>Bacillariophyceae</taxon>
        <taxon>Bacillariophycidae</taxon>
        <taxon>Bacillariales</taxon>
        <taxon>Bacillariaceae</taxon>
        <taxon>Fragilariopsis</taxon>
    </lineage>
</organism>
<dbReference type="KEGG" id="fcy:FRACYDRAFT_234569"/>
<dbReference type="AlphaFoldDB" id="A0A1E7FS19"/>
<keyword evidence="5" id="KW-1185">Reference proteome</keyword>
<dbReference type="OrthoDB" id="2735536at2759"/>
<feature type="domain" description="NAD-dependent epimerase/dehydratase" evidence="3">
    <location>
        <begin position="159"/>
        <end position="344"/>
    </location>
</feature>
<dbReference type="SUPFAM" id="SSF51735">
    <property type="entry name" value="NAD(P)-binding Rossmann-fold domains"/>
    <property type="match status" value="1"/>
</dbReference>
<dbReference type="InterPro" id="IPR001509">
    <property type="entry name" value="Epimerase_deHydtase"/>
</dbReference>
<dbReference type="PANTHER" id="PTHR10366">
    <property type="entry name" value="NAD DEPENDENT EPIMERASE/DEHYDRATASE"/>
    <property type="match status" value="1"/>
</dbReference>
<protein>
    <submittedName>
        <fullName evidence="4">NAD(P)-binding protein</fullName>
    </submittedName>
</protein>
<dbReference type="EMBL" id="KV784354">
    <property type="protein sequence ID" value="OEU20938.1"/>
    <property type="molecule type" value="Genomic_DNA"/>
</dbReference>
<sequence>MTGSALLFNFCSWLVLVISTASTLALSISSSNNGNRVKRISIVTGANGYVGREVVNVLLNTNNDANKNDGNDEEDVDEILCLVRSHRVESETKYWSRFKSSLLASTTGTSKTPTIKVLPYDMLDGGKSITDALNAAVNNDNDSDSSSTENNNDIDPEICVYHIASVFGPSEDHIKVAKENVQGTKDLVCAIGEFPKSACCRLVVTSSMAAVRGSGQIPMNNEYYTHQDWNTQSTLEDNNWGASYQWSKAESERIAWKISNDMKIKMTSICPSFVFGPPTSIPSSTTKTDSNEVDTTTNLSNSFSITLFGQWVRGTSPIQSRLFVDVRDVAKAHVAAGTKSDAIGERIIVSTEARIPSKEMADILKDVCTESGLSDPEGISFDSTFKGGAIPIGNQEAESTDRLFSLLGITLTPVHETIRDMGRALLLVEGGNNSKESAAKK</sequence>
<keyword evidence="2" id="KW-0732">Signal</keyword>
<name>A0A1E7FS19_9STRA</name>
<proteinExistence type="predicted"/>
<feature type="chain" id="PRO_5009193469" evidence="2">
    <location>
        <begin position="26"/>
        <end position="441"/>
    </location>
</feature>
<dbReference type="InterPro" id="IPR036291">
    <property type="entry name" value="NAD(P)-bd_dom_sf"/>
</dbReference>
<dbReference type="InterPro" id="IPR050425">
    <property type="entry name" value="NAD(P)_dehydrat-like"/>
</dbReference>
<evidence type="ECO:0000256" key="1">
    <source>
        <dbReference type="ARBA" id="ARBA00023002"/>
    </source>
</evidence>
<gene>
    <name evidence="4" type="ORF">FRACYDRAFT_234569</name>
</gene>
<dbReference type="GO" id="GO:0016616">
    <property type="term" value="F:oxidoreductase activity, acting on the CH-OH group of donors, NAD or NADP as acceptor"/>
    <property type="evidence" value="ECO:0007669"/>
    <property type="project" value="TreeGrafter"/>
</dbReference>
<keyword evidence="1" id="KW-0560">Oxidoreductase</keyword>
<accession>A0A1E7FS19</accession>
<dbReference type="Gene3D" id="3.40.50.720">
    <property type="entry name" value="NAD(P)-binding Rossmann-like Domain"/>
    <property type="match status" value="1"/>
</dbReference>